<reference evidence="2" key="1">
    <citation type="submission" date="2021-03" db="EMBL/GenBank/DDBJ databases">
        <authorList>
            <person name="Tagirdzhanova G."/>
        </authorList>
    </citation>
    <scope>NUCLEOTIDE SEQUENCE</scope>
</reference>
<protein>
    <submittedName>
        <fullName evidence="2">Uncharacterized protein</fullName>
    </submittedName>
</protein>
<feature type="compositionally biased region" description="Basic and acidic residues" evidence="1">
    <location>
        <begin position="18"/>
        <end position="36"/>
    </location>
</feature>
<dbReference type="EMBL" id="CAJPDR010000143">
    <property type="protein sequence ID" value="CAF9921194.1"/>
    <property type="molecule type" value="Genomic_DNA"/>
</dbReference>
<dbReference type="OrthoDB" id="10627868at2759"/>
<sequence>MSTCKGCLGGRRGEEKKLTISDKVSEAQRASHEQRKLQTIHGPGSAVPAGSAKTADETPTAPGLDSTDLTAGAGKKDDVSANFPPGTESNIDKTSASIWPVGDAEEQPSQCELPKKLPLNISSPQLQISVIQSPRCIAKEDYEPEPSFVRDQDPLAQMRSEKPSPLVPARTWDLSNSIRFDGSAARLESDE</sequence>
<dbReference type="AlphaFoldDB" id="A0A8H3FCS5"/>
<name>A0A8H3FCS5_9LECA</name>
<feature type="region of interest" description="Disordered" evidence="1">
    <location>
        <begin position="146"/>
        <end position="168"/>
    </location>
</feature>
<comment type="caution">
    <text evidence="2">The sequence shown here is derived from an EMBL/GenBank/DDBJ whole genome shotgun (WGS) entry which is preliminary data.</text>
</comment>
<feature type="region of interest" description="Disordered" evidence="1">
    <location>
        <begin position="18"/>
        <end position="94"/>
    </location>
</feature>
<gene>
    <name evidence="2" type="ORF">ALECFALPRED_001733</name>
</gene>
<evidence type="ECO:0000256" key="1">
    <source>
        <dbReference type="SAM" id="MobiDB-lite"/>
    </source>
</evidence>
<evidence type="ECO:0000313" key="3">
    <source>
        <dbReference type="Proteomes" id="UP000664203"/>
    </source>
</evidence>
<evidence type="ECO:0000313" key="2">
    <source>
        <dbReference type="EMBL" id="CAF9921194.1"/>
    </source>
</evidence>
<proteinExistence type="predicted"/>
<keyword evidence="3" id="KW-1185">Reference proteome</keyword>
<dbReference type="Proteomes" id="UP000664203">
    <property type="component" value="Unassembled WGS sequence"/>
</dbReference>
<accession>A0A8H3FCS5</accession>
<organism evidence="2 3">
    <name type="scientific">Alectoria fallacina</name>
    <dbReference type="NCBI Taxonomy" id="1903189"/>
    <lineage>
        <taxon>Eukaryota</taxon>
        <taxon>Fungi</taxon>
        <taxon>Dikarya</taxon>
        <taxon>Ascomycota</taxon>
        <taxon>Pezizomycotina</taxon>
        <taxon>Lecanoromycetes</taxon>
        <taxon>OSLEUM clade</taxon>
        <taxon>Lecanoromycetidae</taxon>
        <taxon>Lecanorales</taxon>
        <taxon>Lecanorineae</taxon>
        <taxon>Parmeliaceae</taxon>
        <taxon>Alectoria</taxon>
    </lineage>
</organism>